<protein>
    <submittedName>
        <fullName evidence="2">Uncharacterized protein</fullName>
    </submittedName>
</protein>
<proteinExistence type="predicted"/>
<dbReference type="Proteomes" id="UP000726737">
    <property type="component" value="Unassembled WGS sequence"/>
</dbReference>
<reference evidence="2" key="1">
    <citation type="journal article" date="2020" name="Fungal Divers.">
        <title>Resolving the Mortierellaceae phylogeny through synthesis of multi-gene phylogenetics and phylogenomics.</title>
        <authorList>
            <person name="Vandepol N."/>
            <person name="Liber J."/>
            <person name="Desiro A."/>
            <person name="Na H."/>
            <person name="Kennedy M."/>
            <person name="Barry K."/>
            <person name="Grigoriev I.V."/>
            <person name="Miller A.N."/>
            <person name="O'Donnell K."/>
            <person name="Stajich J.E."/>
            <person name="Bonito G."/>
        </authorList>
    </citation>
    <scope>NUCLEOTIDE SEQUENCE</scope>
    <source>
        <strain evidence="2">KOD948</strain>
    </source>
</reference>
<feature type="non-terminal residue" evidence="2">
    <location>
        <position position="176"/>
    </location>
</feature>
<dbReference type="AlphaFoldDB" id="A0A9P6PIQ3"/>
<sequence>MSVYAKHANGGISDLHLGDSRRGFNQHHGALLMDFILGRSSIPGDNIFSKAYALSVLPVVVSSVSLLGLGLKIKKFLFKRKKVYIIDRWEYRAYTDEQAQDLTEAWRQLNNGTESNEAKFNYYIASLMLCLSSVAYWPRGVDIDDYEDPESEEARDWLMRVLQGKEFIKSSQRSHQ</sequence>
<evidence type="ECO:0000313" key="2">
    <source>
        <dbReference type="EMBL" id="KAG0246322.1"/>
    </source>
</evidence>
<organism evidence="2 3">
    <name type="scientific">Mortierella polycephala</name>
    <dbReference type="NCBI Taxonomy" id="41804"/>
    <lineage>
        <taxon>Eukaryota</taxon>
        <taxon>Fungi</taxon>
        <taxon>Fungi incertae sedis</taxon>
        <taxon>Mucoromycota</taxon>
        <taxon>Mortierellomycotina</taxon>
        <taxon>Mortierellomycetes</taxon>
        <taxon>Mortierellales</taxon>
        <taxon>Mortierellaceae</taxon>
        <taxon>Mortierella</taxon>
    </lineage>
</organism>
<keyword evidence="1" id="KW-0472">Membrane</keyword>
<name>A0A9P6PIQ3_9FUNG</name>
<keyword evidence="3" id="KW-1185">Reference proteome</keyword>
<keyword evidence="1" id="KW-1133">Transmembrane helix</keyword>
<keyword evidence="1" id="KW-0812">Transmembrane</keyword>
<evidence type="ECO:0000256" key="1">
    <source>
        <dbReference type="SAM" id="Phobius"/>
    </source>
</evidence>
<feature type="transmembrane region" description="Helical" evidence="1">
    <location>
        <begin position="51"/>
        <end position="71"/>
    </location>
</feature>
<accession>A0A9P6PIQ3</accession>
<gene>
    <name evidence="2" type="ORF">BG011_002455</name>
</gene>
<dbReference type="EMBL" id="JAAAJA010001792">
    <property type="protein sequence ID" value="KAG0246322.1"/>
    <property type="molecule type" value="Genomic_DNA"/>
</dbReference>
<evidence type="ECO:0000313" key="3">
    <source>
        <dbReference type="Proteomes" id="UP000726737"/>
    </source>
</evidence>
<comment type="caution">
    <text evidence="2">The sequence shown here is derived from an EMBL/GenBank/DDBJ whole genome shotgun (WGS) entry which is preliminary data.</text>
</comment>